<gene>
    <name evidence="2" type="ORF">HSBAA_30670</name>
</gene>
<keyword evidence="1" id="KW-0175">Coiled coil</keyword>
<protein>
    <submittedName>
        <fullName evidence="2">Uncharacterized protein</fullName>
    </submittedName>
</protein>
<accession>A0A455UB18</accession>
<organism evidence="2 3">
    <name type="scientific">Vreelandella sulfidaeris</name>
    <dbReference type="NCBI Taxonomy" id="115553"/>
    <lineage>
        <taxon>Bacteria</taxon>
        <taxon>Pseudomonadati</taxon>
        <taxon>Pseudomonadota</taxon>
        <taxon>Gammaproteobacteria</taxon>
        <taxon>Oceanospirillales</taxon>
        <taxon>Halomonadaceae</taxon>
        <taxon>Vreelandella</taxon>
    </lineage>
</organism>
<evidence type="ECO:0000313" key="2">
    <source>
        <dbReference type="EMBL" id="BBI61761.1"/>
    </source>
</evidence>
<dbReference type="Proteomes" id="UP000320231">
    <property type="component" value="Chromosome"/>
</dbReference>
<name>A0A455UB18_9GAMM</name>
<dbReference type="EMBL" id="AP019514">
    <property type="protein sequence ID" value="BBI61761.1"/>
    <property type="molecule type" value="Genomic_DNA"/>
</dbReference>
<reference evidence="2 3" key="1">
    <citation type="journal article" date="2019" name="Microbiol. Resour. Announc.">
        <title>Complete Genome Sequence of Halomonas sulfidaeris Strain Esulfide1 Isolated from a Metal Sulfide Rock at a Depth of 2,200 Meters, Obtained Using Nanopore Sequencing.</title>
        <authorList>
            <person name="Saito M."/>
            <person name="Nishigata A."/>
            <person name="Galipon J."/>
            <person name="Arakawa K."/>
        </authorList>
    </citation>
    <scope>NUCLEOTIDE SEQUENCE [LARGE SCALE GENOMIC DNA]</scope>
    <source>
        <strain evidence="2 3">ATCC BAA-803</strain>
    </source>
</reference>
<feature type="coiled-coil region" evidence="1">
    <location>
        <begin position="1"/>
        <end position="28"/>
    </location>
</feature>
<evidence type="ECO:0000256" key="1">
    <source>
        <dbReference type="SAM" id="Coils"/>
    </source>
</evidence>
<evidence type="ECO:0000313" key="3">
    <source>
        <dbReference type="Proteomes" id="UP000320231"/>
    </source>
</evidence>
<sequence length="106" mass="12021">MKSIQDRKKELDKRLAEVRKRIDATGKERDVQKDLQAKVATIDRQIASLDTDIRYSGERVKAGKKAYQEVGELAGKPCGECGKPYHENDLEDARALRKKVAHGSRR</sequence>
<proteinExistence type="predicted"/>
<dbReference type="KEGG" id="hsr:HSBAA_30670"/>
<dbReference type="AlphaFoldDB" id="A0A455UB18"/>